<dbReference type="AlphaFoldDB" id="A0AAP0DYZ6"/>
<name>A0AAP0DYZ6_9MAGN</name>
<organism evidence="1 2">
    <name type="scientific">Stephania cephalantha</name>
    <dbReference type="NCBI Taxonomy" id="152367"/>
    <lineage>
        <taxon>Eukaryota</taxon>
        <taxon>Viridiplantae</taxon>
        <taxon>Streptophyta</taxon>
        <taxon>Embryophyta</taxon>
        <taxon>Tracheophyta</taxon>
        <taxon>Spermatophyta</taxon>
        <taxon>Magnoliopsida</taxon>
        <taxon>Ranunculales</taxon>
        <taxon>Menispermaceae</taxon>
        <taxon>Menispermoideae</taxon>
        <taxon>Cissampelideae</taxon>
        <taxon>Stephania</taxon>
    </lineage>
</organism>
<evidence type="ECO:0000313" key="2">
    <source>
        <dbReference type="Proteomes" id="UP001419268"/>
    </source>
</evidence>
<keyword evidence="2" id="KW-1185">Reference proteome</keyword>
<dbReference type="EMBL" id="JBBNAG010000013">
    <property type="protein sequence ID" value="KAK9083591.1"/>
    <property type="molecule type" value="Genomic_DNA"/>
</dbReference>
<evidence type="ECO:0000313" key="1">
    <source>
        <dbReference type="EMBL" id="KAK9083591.1"/>
    </source>
</evidence>
<gene>
    <name evidence="1" type="ORF">Scep_030062</name>
</gene>
<proteinExistence type="predicted"/>
<comment type="caution">
    <text evidence="1">The sequence shown here is derived from an EMBL/GenBank/DDBJ whole genome shotgun (WGS) entry which is preliminary data.</text>
</comment>
<sequence>MAPLKYSSSIAAEHPVKSLAPFEIFSDCGSIESIVPNKLGVVEAALTRHTF</sequence>
<dbReference type="Proteomes" id="UP001419268">
    <property type="component" value="Unassembled WGS sequence"/>
</dbReference>
<reference evidence="1 2" key="1">
    <citation type="submission" date="2024-01" db="EMBL/GenBank/DDBJ databases">
        <title>Genome assemblies of Stephania.</title>
        <authorList>
            <person name="Yang L."/>
        </authorList>
    </citation>
    <scope>NUCLEOTIDE SEQUENCE [LARGE SCALE GENOMIC DNA]</scope>
    <source>
        <strain evidence="1">JXDWG</strain>
        <tissue evidence="1">Leaf</tissue>
    </source>
</reference>
<accession>A0AAP0DYZ6</accession>
<protein>
    <submittedName>
        <fullName evidence="1">Uncharacterized protein</fullName>
    </submittedName>
</protein>